<keyword evidence="7" id="KW-1185">Reference proteome</keyword>
<dbReference type="GO" id="GO:0005762">
    <property type="term" value="C:mitochondrial large ribosomal subunit"/>
    <property type="evidence" value="ECO:0007669"/>
    <property type="project" value="TreeGrafter"/>
</dbReference>
<dbReference type="InterPro" id="IPR034704">
    <property type="entry name" value="Ribosomal_bL28/bL31-like_sf"/>
</dbReference>
<keyword evidence="2 6" id="KW-0689">Ribosomal protein</keyword>
<dbReference type="SUPFAM" id="SSF143800">
    <property type="entry name" value="L28p-like"/>
    <property type="match status" value="1"/>
</dbReference>
<sequence length="168" mass="18409">MFFTAIRLGSRTTYRGSRGSGAGASTRTTAFSSPKSRNAAAASASAGMIFKRAQRGLYDGKTIQSGHNVPKSRQKTARTWTPNIQNKNLWSATLHRFFPARVSTSALRTMDKLGGLDAYLANTRSEKLGEWGRGVRDLLAVKLRQKRLNSLRKSSPAKIQPNAQPART</sequence>
<evidence type="ECO:0000313" key="6">
    <source>
        <dbReference type="EMBL" id="SPO44044.1"/>
    </source>
</evidence>
<evidence type="ECO:0000256" key="3">
    <source>
        <dbReference type="ARBA" id="ARBA00023274"/>
    </source>
</evidence>
<dbReference type="GO" id="GO:0003735">
    <property type="term" value="F:structural constituent of ribosome"/>
    <property type="evidence" value="ECO:0007669"/>
    <property type="project" value="InterPro"/>
</dbReference>
<dbReference type="OrthoDB" id="361870at2759"/>
<dbReference type="FunFam" id="2.30.170.40:FF:000003">
    <property type="entry name" value="54S ribosomal protein L24"/>
    <property type="match status" value="1"/>
</dbReference>
<gene>
    <name evidence="6" type="ORF">PSANT_01729</name>
</gene>
<dbReference type="Pfam" id="PF00830">
    <property type="entry name" value="Ribosomal_L28"/>
    <property type="match status" value="1"/>
</dbReference>
<dbReference type="InterPro" id="IPR026569">
    <property type="entry name" value="Ribosomal_bL28"/>
</dbReference>
<evidence type="ECO:0000256" key="4">
    <source>
        <dbReference type="ARBA" id="ARBA00035269"/>
    </source>
</evidence>
<dbReference type="RefSeq" id="XP_014658103.1">
    <property type="nucleotide sequence ID" value="XM_014802617.1"/>
</dbReference>
<organism evidence="6 7">
    <name type="scientific">Pseudozyma antarctica</name>
    <name type="common">Yeast</name>
    <name type="synonym">Candida antarctica</name>
    <dbReference type="NCBI Taxonomy" id="84753"/>
    <lineage>
        <taxon>Eukaryota</taxon>
        <taxon>Fungi</taxon>
        <taxon>Dikarya</taxon>
        <taxon>Basidiomycota</taxon>
        <taxon>Ustilaginomycotina</taxon>
        <taxon>Ustilaginomycetes</taxon>
        <taxon>Ustilaginales</taxon>
        <taxon>Ustilaginaceae</taxon>
        <taxon>Moesziomyces</taxon>
    </lineage>
</organism>
<evidence type="ECO:0000313" key="7">
    <source>
        <dbReference type="Proteomes" id="UP000325008"/>
    </source>
</evidence>
<dbReference type="Gene3D" id="2.30.170.40">
    <property type="entry name" value="Ribosomal protein L28/L24"/>
    <property type="match status" value="1"/>
</dbReference>
<comment type="similarity">
    <text evidence="1">Belongs to the bacterial ribosomal protein bL28 family.</text>
</comment>
<evidence type="ECO:0000256" key="2">
    <source>
        <dbReference type="ARBA" id="ARBA00022980"/>
    </source>
</evidence>
<feature type="region of interest" description="Disordered" evidence="5">
    <location>
        <begin position="13"/>
        <end position="37"/>
    </location>
</feature>
<dbReference type="EMBL" id="OOIQ01000003">
    <property type="protein sequence ID" value="SPO44044.1"/>
    <property type="molecule type" value="Genomic_DNA"/>
</dbReference>
<dbReference type="PANTHER" id="PTHR13528:SF2">
    <property type="entry name" value="LARGE RIBOSOMAL SUBUNIT PROTEIN BL28M"/>
    <property type="match status" value="1"/>
</dbReference>
<dbReference type="InterPro" id="IPR037147">
    <property type="entry name" value="Ribosomal_bL28_sf"/>
</dbReference>
<dbReference type="AlphaFoldDB" id="A0A5C3FI97"/>
<evidence type="ECO:0000256" key="1">
    <source>
        <dbReference type="ARBA" id="ARBA00008760"/>
    </source>
</evidence>
<evidence type="ECO:0000256" key="5">
    <source>
        <dbReference type="SAM" id="MobiDB-lite"/>
    </source>
</evidence>
<dbReference type="Proteomes" id="UP000325008">
    <property type="component" value="Unassembled WGS sequence"/>
</dbReference>
<protein>
    <recommendedName>
        <fullName evidence="4">Large ribosomal subunit protein bL28m</fullName>
    </recommendedName>
</protein>
<comment type="caution">
    <text evidence="6">The sequence shown here is derived from an EMBL/GenBank/DDBJ whole genome shotgun (WGS) entry which is preliminary data.</text>
</comment>
<reference evidence="6" key="1">
    <citation type="submission" date="2018-03" db="EMBL/GenBank/DDBJ databases">
        <authorList>
            <person name="Guldener U."/>
        </authorList>
    </citation>
    <scope>NUCLEOTIDE SEQUENCE [LARGE SCALE GENOMIC DNA]</scope>
    <source>
        <strain evidence="6">ATCC34888</strain>
    </source>
</reference>
<dbReference type="PANTHER" id="PTHR13528">
    <property type="entry name" value="39S RIBOSOMAL PROTEIN L28, MITOCHONDRIAL"/>
    <property type="match status" value="1"/>
</dbReference>
<accession>A0A5C3FI97</accession>
<name>A0A5C3FI97_PSEA2</name>
<proteinExistence type="inferred from homology"/>
<keyword evidence="3" id="KW-0687">Ribonucleoprotein</keyword>
<feature type="region of interest" description="Disordered" evidence="5">
    <location>
        <begin position="149"/>
        <end position="168"/>
    </location>
</feature>